<evidence type="ECO:0000256" key="3">
    <source>
        <dbReference type="ARBA" id="ARBA00022723"/>
    </source>
</evidence>
<dbReference type="PROSITE" id="PS00482">
    <property type="entry name" value="DIHYDROOROTASE_1"/>
    <property type="match status" value="1"/>
</dbReference>
<dbReference type="GO" id="GO:0004038">
    <property type="term" value="F:allantoinase activity"/>
    <property type="evidence" value="ECO:0007669"/>
    <property type="project" value="TreeGrafter"/>
</dbReference>
<dbReference type="UniPathway" id="UPA00070">
    <property type="reaction ID" value="UER00117"/>
</dbReference>
<dbReference type="EC" id="3.5.2.3" evidence="6"/>
<dbReference type="GO" id="GO:0008270">
    <property type="term" value="F:zinc ion binding"/>
    <property type="evidence" value="ECO:0007669"/>
    <property type="project" value="UniProtKB-UniRule"/>
</dbReference>
<comment type="similarity">
    <text evidence="2 6">Belongs to the metallo-dependent hydrolases superfamily. DHOase family. Class I DHOase subfamily.</text>
</comment>
<dbReference type="GO" id="GO:0005737">
    <property type="term" value="C:cytoplasm"/>
    <property type="evidence" value="ECO:0007669"/>
    <property type="project" value="TreeGrafter"/>
</dbReference>
<dbReference type="HAMAP" id="MF_00220_B">
    <property type="entry name" value="PyrC_classI_B"/>
    <property type="match status" value="1"/>
</dbReference>
<dbReference type="GO" id="GO:0006145">
    <property type="term" value="P:purine nucleobase catabolic process"/>
    <property type="evidence" value="ECO:0007669"/>
    <property type="project" value="TreeGrafter"/>
</dbReference>
<dbReference type="PANTHER" id="PTHR43668:SF2">
    <property type="entry name" value="ALLANTOINASE"/>
    <property type="match status" value="1"/>
</dbReference>
<dbReference type="SUPFAM" id="SSF51556">
    <property type="entry name" value="Metallo-dependent hydrolases"/>
    <property type="match status" value="1"/>
</dbReference>
<evidence type="ECO:0000259" key="7">
    <source>
        <dbReference type="Pfam" id="PF12890"/>
    </source>
</evidence>
<feature type="domain" description="Dihydroorotase catalytic" evidence="7">
    <location>
        <begin position="52"/>
        <end position="236"/>
    </location>
</feature>
<evidence type="ECO:0000256" key="4">
    <source>
        <dbReference type="ARBA" id="ARBA00022801"/>
    </source>
</evidence>
<feature type="binding site" evidence="6">
    <location>
        <position position="180"/>
    </location>
    <ligand>
        <name>Zn(2+)</name>
        <dbReference type="ChEBI" id="CHEBI:29105"/>
        <label>2</label>
    </ligand>
</feature>
<feature type="active site" evidence="6">
    <location>
        <position position="306"/>
    </location>
</feature>
<feature type="binding site" evidence="6">
    <location>
        <position position="279"/>
    </location>
    <ligand>
        <name>substrate</name>
    </ligand>
</feature>
<comment type="pathway">
    <text evidence="6">Pyrimidine metabolism; UMP biosynthesis via de novo pathway; (S)-dihydroorotate from bicarbonate: step 3/3.</text>
</comment>
<dbReference type="EMBL" id="PEBV01000018">
    <property type="protein sequence ID" value="PTQ53010.1"/>
    <property type="molecule type" value="Genomic_DNA"/>
</dbReference>
<dbReference type="GO" id="GO:0044205">
    <property type="term" value="P:'de novo' UMP biosynthetic process"/>
    <property type="evidence" value="ECO:0007669"/>
    <property type="project" value="UniProtKB-UniRule"/>
</dbReference>
<dbReference type="InterPro" id="IPR050138">
    <property type="entry name" value="DHOase/Allantoinase_Hydrolase"/>
</dbReference>
<dbReference type="AlphaFoldDB" id="A0A2T5GA04"/>
<dbReference type="SUPFAM" id="SSF51338">
    <property type="entry name" value="Composite domain of metallo-dependent hydrolases"/>
    <property type="match status" value="1"/>
</dbReference>
<comment type="caution">
    <text evidence="8">The sequence shown here is derived from an EMBL/GenBank/DDBJ whole genome shotgun (WGS) entry which is preliminary data.</text>
</comment>
<dbReference type="InterPro" id="IPR032466">
    <property type="entry name" value="Metal_Hydrolase"/>
</dbReference>
<keyword evidence="5 6" id="KW-0665">Pyrimidine biosynthesis</keyword>
<dbReference type="CDD" id="cd01317">
    <property type="entry name" value="DHOase_IIa"/>
    <property type="match status" value="1"/>
</dbReference>
<proteinExistence type="inferred from homology"/>
<feature type="binding site" evidence="6">
    <location>
        <position position="306"/>
    </location>
    <ligand>
        <name>Zn(2+)</name>
        <dbReference type="ChEBI" id="CHEBI:29105"/>
        <label>1</label>
    </ligand>
</feature>
<evidence type="ECO:0000313" key="8">
    <source>
        <dbReference type="EMBL" id="PTQ53010.1"/>
    </source>
</evidence>
<dbReference type="InterPro" id="IPR004722">
    <property type="entry name" value="DHOase"/>
</dbReference>
<dbReference type="Gene3D" id="3.20.20.140">
    <property type="entry name" value="Metal-dependent hydrolases"/>
    <property type="match status" value="1"/>
</dbReference>
<keyword evidence="4 6" id="KW-0378">Hydrolase</keyword>
<name>A0A2T5GA04_HYDSH</name>
<comment type="function">
    <text evidence="1 6">Catalyzes the reversible cyclization of carbamoyl aspartate to dihydroorotate.</text>
</comment>
<dbReference type="GO" id="GO:0004151">
    <property type="term" value="F:dihydroorotase activity"/>
    <property type="evidence" value="ECO:0007669"/>
    <property type="project" value="UniProtKB-UniRule"/>
</dbReference>
<evidence type="ECO:0000256" key="5">
    <source>
        <dbReference type="ARBA" id="ARBA00022975"/>
    </source>
</evidence>
<feature type="binding site" evidence="6">
    <location>
        <position position="310"/>
    </location>
    <ligand>
        <name>substrate</name>
    </ligand>
</feature>
<dbReference type="PANTHER" id="PTHR43668">
    <property type="entry name" value="ALLANTOINASE"/>
    <property type="match status" value="1"/>
</dbReference>
<feature type="binding site" evidence="6">
    <location>
        <position position="61"/>
    </location>
    <ligand>
        <name>Zn(2+)</name>
        <dbReference type="ChEBI" id="CHEBI:29105"/>
        <label>1</label>
    </ligand>
</feature>
<comment type="catalytic activity">
    <reaction evidence="6">
        <text>(S)-dihydroorotate + H2O = N-carbamoyl-L-aspartate + H(+)</text>
        <dbReference type="Rhea" id="RHEA:24296"/>
        <dbReference type="ChEBI" id="CHEBI:15377"/>
        <dbReference type="ChEBI" id="CHEBI:15378"/>
        <dbReference type="ChEBI" id="CHEBI:30864"/>
        <dbReference type="ChEBI" id="CHEBI:32814"/>
        <dbReference type="EC" id="3.5.2.3"/>
    </reaction>
</comment>
<dbReference type="NCBIfam" id="TIGR00857">
    <property type="entry name" value="pyrC_multi"/>
    <property type="match status" value="1"/>
</dbReference>
<feature type="binding site" evidence="6">
    <location>
        <begin position="63"/>
        <end position="65"/>
    </location>
    <ligand>
        <name>substrate</name>
    </ligand>
</feature>
<accession>A0A2T5GA04</accession>
<evidence type="ECO:0000256" key="2">
    <source>
        <dbReference type="ARBA" id="ARBA00010286"/>
    </source>
</evidence>
<feature type="binding site" evidence="6">
    <location>
        <position position="153"/>
    </location>
    <ligand>
        <name>Zn(2+)</name>
        <dbReference type="ChEBI" id="CHEBI:29105"/>
        <label>2</label>
    </ligand>
</feature>
<dbReference type="InterPro" id="IPR024403">
    <property type="entry name" value="DHOase_cat"/>
</dbReference>
<gene>
    <name evidence="6" type="primary">pyrC</name>
    <name evidence="8" type="ORF">HSCHL_2198</name>
</gene>
<organism evidence="8 9">
    <name type="scientific">Hydrogenibacillus schlegelii</name>
    <name type="common">Bacillus schlegelii</name>
    <dbReference type="NCBI Taxonomy" id="1484"/>
    <lineage>
        <taxon>Bacteria</taxon>
        <taxon>Bacillati</taxon>
        <taxon>Bacillota</taxon>
        <taxon>Bacilli</taxon>
        <taxon>Bacillales</taxon>
        <taxon>Bacillales Family X. Incertae Sedis</taxon>
        <taxon>Hydrogenibacillus</taxon>
    </lineage>
</organism>
<dbReference type="Pfam" id="PF12890">
    <property type="entry name" value="DHOase"/>
    <property type="match status" value="1"/>
</dbReference>
<feature type="binding site" evidence="6">
    <location>
        <begin position="324"/>
        <end position="325"/>
    </location>
    <ligand>
        <name>substrate</name>
    </ligand>
</feature>
<feature type="binding site" evidence="6">
    <location>
        <position position="233"/>
    </location>
    <ligand>
        <name>Zn(2+)</name>
        <dbReference type="ChEBI" id="CHEBI:29105"/>
        <label>2</label>
    </ligand>
</feature>
<dbReference type="RefSeq" id="WP_273000242.1">
    <property type="nucleotide sequence ID" value="NZ_PEBV01000018.1"/>
</dbReference>
<dbReference type="Gene3D" id="2.30.40.10">
    <property type="entry name" value="Urease, subunit C, domain 1"/>
    <property type="match status" value="1"/>
</dbReference>
<protein>
    <recommendedName>
        <fullName evidence="6">Dihydroorotase</fullName>
        <shortName evidence="6">DHOase</shortName>
        <ecNumber evidence="6">3.5.2.3</ecNumber>
    </recommendedName>
</protein>
<sequence>MKTLLQNGLVIDPLNRLTQVADVLIDDGGRIERIAPGIRDEEAVRVDATGWIVSPGWVDLHVHFRDPGYPEKETIESGSRAALAGGFTAVVMMPNTRPEIDSPEVVVSVLEKARRVSPIHVYTSAAITRGLLGREMTDLKALAAAGAVTFTDDGKTVMDPLLLFRAFETARELGLPISSHCEDHHFVREGAFHRGAVSAALGDPGIHPLGEELIIARDILMAEATGARLHIQHVSTARGVQLIREAKARGVRVTAEATPHHFSLTHEVALRVGTLSKVNPPLRTEEDVEAVIRGLRDGTIDAIATDHAPHTLEEKRRPIAEAPFGMVGLETCAGLAFTRLVHTKRMAFEDVIAKLTIHPARIFNLPHGRLDIGGWADVTVVDPSYEWTVDAERFYSKSRNTPFHGMRLTGKVVLTMVKGRILYADRDYFRQTGRAVDPMLLTEAVG</sequence>
<feature type="binding site" evidence="6">
    <location>
        <position position="63"/>
    </location>
    <ligand>
        <name>Zn(2+)</name>
        <dbReference type="ChEBI" id="CHEBI:29105"/>
        <label>1</label>
    </ligand>
</feature>
<evidence type="ECO:0000313" key="9">
    <source>
        <dbReference type="Proteomes" id="UP000244180"/>
    </source>
</evidence>
<keyword evidence="6" id="KW-0862">Zinc</keyword>
<dbReference type="InterPro" id="IPR002195">
    <property type="entry name" value="Dihydroorotase_CS"/>
</dbReference>
<evidence type="ECO:0000256" key="6">
    <source>
        <dbReference type="HAMAP-Rule" id="MF_00220"/>
    </source>
</evidence>
<comment type="cofactor">
    <cofactor evidence="6">
        <name>Zn(2+)</name>
        <dbReference type="ChEBI" id="CHEBI:29105"/>
    </cofactor>
    <text evidence="6">Binds 2 Zn(2+) ions per subunit.</text>
</comment>
<feature type="binding site" evidence="6">
    <location>
        <position position="95"/>
    </location>
    <ligand>
        <name>substrate</name>
    </ligand>
</feature>
<keyword evidence="3 6" id="KW-0479">Metal-binding</keyword>
<feature type="binding site" evidence="6">
    <location>
        <position position="153"/>
    </location>
    <ligand>
        <name>Zn(2+)</name>
        <dbReference type="ChEBI" id="CHEBI:29105"/>
        <label>1</label>
    </ligand>
</feature>
<dbReference type="PROSITE" id="PS00483">
    <property type="entry name" value="DIHYDROOROTASE_2"/>
    <property type="match status" value="1"/>
</dbReference>
<dbReference type="InterPro" id="IPR011059">
    <property type="entry name" value="Metal-dep_hydrolase_composite"/>
</dbReference>
<dbReference type="Proteomes" id="UP000244180">
    <property type="component" value="Unassembled WGS sequence"/>
</dbReference>
<evidence type="ECO:0000256" key="1">
    <source>
        <dbReference type="ARBA" id="ARBA00002368"/>
    </source>
</evidence>
<reference evidence="8 9" key="1">
    <citation type="submission" date="2017-08" db="EMBL/GenBank/DDBJ databases">
        <title>Burning lignite coal seam in the remote Altai Mountains harbors a hydrogen-driven thermophilic microbial community.</title>
        <authorList>
            <person name="Kadnikov V.V."/>
            <person name="Mardanov A.V."/>
            <person name="Ivasenko D."/>
            <person name="Beletsky A.V."/>
            <person name="Karnachuk O.V."/>
            <person name="Ravin N.V."/>
        </authorList>
    </citation>
    <scope>NUCLEOTIDE SEQUENCE [LARGE SCALE GENOMIC DNA]</scope>
    <source>
        <strain evidence="8">AL33</strain>
    </source>
</reference>